<gene>
    <name evidence="3" type="ORF">LY79DRAFT_569225</name>
</gene>
<comment type="caution">
    <text evidence="3">The sequence shown here is derived from an EMBL/GenBank/DDBJ whole genome shotgun (WGS) entry which is preliminary data.</text>
</comment>
<accession>A0AAD8PNL1</accession>
<protein>
    <submittedName>
        <fullName evidence="3">Uncharacterized protein</fullName>
    </submittedName>
</protein>
<feature type="chain" id="PRO_5042265918" evidence="2">
    <location>
        <begin position="20"/>
        <end position="76"/>
    </location>
</feature>
<keyword evidence="4" id="KW-1185">Reference proteome</keyword>
<evidence type="ECO:0000313" key="4">
    <source>
        <dbReference type="Proteomes" id="UP001230504"/>
    </source>
</evidence>
<keyword evidence="2" id="KW-0732">Signal</keyword>
<feature type="region of interest" description="Disordered" evidence="1">
    <location>
        <begin position="29"/>
        <end position="58"/>
    </location>
</feature>
<evidence type="ECO:0000256" key="1">
    <source>
        <dbReference type="SAM" id="MobiDB-lite"/>
    </source>
</evidence>
<evidence type="ECO:0000256" key="2">
    <source>
        <dbReference type="SAM" id="SignalP"/>
    </source>
</evidence>
<dbReference type="Proteomes" id="UP001230504">
    <property type="component" value="Unassembled WGS sequence"/>
</dbReference>
<name>A0AAD8PNL1_9PEZI</name>
<dbReference type="GeneID" id="85443278"/>
<evidence type="ECO:0000313" key="3">
    <source>
        <dbReference type="EMBL" id="KAK1573067.1"/>
    </source>
</evidence>
<proteinExistence type="predicted"/>
<dbReference type="RefSeq" id="XP_060408758.1">
    <property type="nucleotide sequence ID" value="XM_060559038.1"/>
</dbReference>
<feature type="signal peptide" evidence="2">
    <location>
        <begin position="1"/>
        <end position="19"/>
    </location>
</feature>
<sequence length="76" mass="8408">MRLFSITTLLFALASMAYAMLGPDTAGSLEAREPKRRLGHPHRPGRDGGCLRHGQSCSRDDVCCSGNCNRKYDYCD</sequence>
<feature type="compositionally biased region" description="Basic residues" evidence="1">
    <location>
        <begin position="34"/>
        <end position="43"/>
    </location>
</feature>
<organism evidence="3 4">
    <name type="scientific">Colletotrichum navitas</name>
    <dbReference type="NCBI Taxonomy" id="681940"/>
    <lineage>
        <taxon>Eukaryota</taxon>
        <taxon>Fungi</taxon>
        <taxon>Dikarya</taxon>
        <taxon>Ascomycota</taxon>
        <taxon>Pezizomycotina</taxon>
        <taxon>Sordariomycetes</taxon>
        <taxon>Hypocreomycetidae</taxon>
        <taxon>Glomerellales</taxon>
        <taxon>Glomerellaceae</taxon>
        <taxon>Colletotrichum</taxon>
        <taxon>Colletotrichum graminicola species complex</taxon>
    </lineage>
</organism>
<dbReference type="EMBL" id="JAHLJV010000099">
    <property type="protein sequence ID" value="KAK1573067.1"/>
    <property type="molecule type" value="Genomic_DNA"/>
</dbReference>
<dbReference type="AlphaFoldDB" id="A0AAD8PNL1"/>
<reference evidence="3" key="1">
    <citation type="submission" date="2021-06" db="EMBL/GenBank/DDBJ databases">
        <title>Comparative genomics, transcriptomics and evolutionary studies reveal genomic signatures of adaptation to plant cell wall in hemibiotrophic fungi.</title>
        <authorList>
            <consortium name="DOE Joint Genome Institute"/>
            <person name="Baroncelli R."/>
            <person name="Diaz J.F."/>
            <person name="Benocci T."/>
            <person name="Peng M."/>
            <person name="Battaglia E."/>
            <person name="Haridas S."/>
            <person name="Andreopoulos W."/>
            <person name="Labutti K."/>
            <person name="Pangilinan J."/>
            <person name="Floch G.L."/>
            <person name="Makela M.R."/>
            <person name="Henrissat B."/>
            <person name="Grigoriev I.V."/>
            <person name="Crouch J.A."/>
            <person name="De Vries R.P."/>
            <person name="Sukno S.A."/>
            <person name="Thon M.R."/>
        </authorList>
    </citation>
    <scope>NUCLEOTIDE SEQUENCE</scope>
    <source>
        <strain evidence="3">CBS 125086</strain>
    </source>
</reference>